<dbReference type="Pfam" id="PF04614">
    <property type="entry name" value="Pex19"/>
    <property type="match status" value="1"/>
</dbReference>
<dbReference type="PANTHER" id="PTHR12774:SF2">
    <property type="entry name" value="PEROXISOMAL BIOGENESIS FACTOR 19"/>
    <property type="match status" value="1"/>
</dbReference>
<name>R0J650_EXST2</name>
<evidence type="ECO:0000256" key="1">
    <source>
        <dbReference type="SAM" id="MobiDB-lite"/>
    </source>
</evidence>
<organism evidence="2 3">
    <name type="scientific">Exserohilum turcicum (strain 28A)</name>
    <name type="common">Northern leaf blight fungus</name>
    <name type="synonym">Setosphaeria turcica</name>
    <dbReference type="NCBI Taxonomy" id="671987"/>
    <lineage>
        <taxon>Eukaryota</taxon>
        <taxon>Fungi</taxon>
        <taxon>Dikarya</taxon>
        <taxon>Ascomycota</taxon>
        <taxon>Pezizomycotina</taxon>
        <taxon>Dothideomycetes</taxon>
        <taxon>Pleosporomycetidae</taxon>
        <taxon>Pleosporales</taxon>
        <taxon>Pleosporineae</taxon>
        <taxon>Pleosporaceae</taxon>
        <taxon>Exserohilum</taxon>
    </lineage>
</organism>
<dbReference type="GO" id="GO:0045046">
    <property type="term" value="P:protein import into peroxisome membrane"/>
    <property type="evidence" value="ECO:0007669"/>
    <property type="project" value="TreeGrafter"/>
</dbReference>
<dbReference type="GeneID" id="19403454"/>
<feature type="compositionally biased region" description="Low complexity" evidence="1">
    <location>
        <begin position="82"/>
        <end position="92"/>
    </location>
</feature>
<dbReference type="Gene3D" id="1.20.120.900">
    <property type="entry name" value="Pex19, mPTS binding domain"/>
    <property type="match status" value="1"/>
</dbReference>
<feature type="compositionally biased region" description="Acidic residues" evidence="1">
    <location>
        <begin position="57"/>
        <end position="72"/>
    </location>
</feature>
<accession>R0J650</accession>
<dbReference type="eggNOG" id="KOG3133">
    <property type="taxonomic scope" value="Eukaryota"/>
</dbReference>
<evidence type="ECO:0000313" key="3">
    <source>
        <dbReference type="Proteomes" id="UP000016935"/>
    </source>
</evidence>
<dbReference type="InterPro" id="IPR006708">
    <property type="entry name" value="Pex19"/>
</dbReference>
<dbReference type="RefSeq" id="XP_008020246.1">
    <property type="nucleotide sequence ID" value="XM_008022055.1"/>
</dbReference>
<feature type="region of interest" description="Disordered" evidence="1">
    <location>
        <begin position="20"/>
        <end position="118"/>
    </location>
</feature>
<dbReference type="OrthoDB" id="21292at2759"/>
<dbReference type="AlphaFoldDB" id="R0J650"/>
<protein>
    <recommendedName>
        <fullName evidence="4">Pex19-domain-containing protein</fullName>
    </recommendedName>
</protein>
<dbReference type="EMBL" id="KB908481">
    <property type="protein sequence ID" value="EOA92151.1"/>
    <property type="molecule type" value="Genomic_DNA"/>
</dbReference>
<feature type="compositionally biased region" description="Low complexity" evidence="1">
    <location>
        <begin position="36"/>
        <end position="48"/>
    </location>
</feature>
<reference evidence="2 3" key="1">
    <citation type="journal article" date="2012" name="PLoS Pathog.">
        <title>Diverse lifestyles and strategies of plant pathogenesis encoded in the genomes of eighteen Dothideomycetes fungi.</title>
        <authorList>
            <person name="Ohm R.A."/>
            <person name="Feau N."/>
            <person name="Henrissat B."/>
            <person name="Schoch C.L."/>
            <person name="Horwitz B.A."/>
            <person name="Barry K.W."/>
            <person name="Condon B.J."/>
            <person name="Copeland A.C."/>
            <person name="Dhillon B."/>
            <person name="Glaser F."/>
            <person name="Hesse C.N."/>
            <person name="Kosti I."/>
            <person name="LaButti K."/>
            <person name="Lindquist E.A."/>
            <person name="Lucas S."/>
            <person name="Salamov A.A."/>
            <person name="Bradshaw R.E."/>
            <person name="Ciuffetti L."/>
            <person name="Hamelin R.C."/>
            <person name="Kema G.H.J."/>
            <person name="Lawrence C."/>
            <person name="Scott J.A."/>
            <person name="Spatafora J.W."/>
            <person name="Turgeon B.G."/>
            <person name="de Wit P.J.G.M."/>
            <person name="Zhong S."/>
            <person name="Goodwin S.B."/>
            <person name="Grigoriev I.V."/>
        </authorList>
    </citation>
    <scope>NUCLEOTIDE SEQUENCE [LARGE SCALE GENOMIC DNA]</scope>
    <source>
        <strain evidence="3">28A</strain>
    </source>
</reference>
<dbReference type="GO" id="GO:0005778">
    <property type="term" value="C:peroxisomal membrane"/>
    <property type="evidence" value="ECO:0007669"/>
    <property type="project" value="TreeGrafter"/>
</dbReference>
<evidence type="ECO:0008006" key="4">
    <source>
        <dbReference type="Google" id="ProtNLM"/>
    </source>
</evidence>
<feature type="region of interest" description="Disordered" evidence="1">
    <location>
        <begin position="328"/>
        <end position="360"/>
    </location>
</feature>
<feature type="region of interest" description="Disordered" evidence="1">
    <location>
        <begin position="158"/>
        <end position="189"/>
    </location>
</feature>
<dbReference type="STRING" id="671987.R0J650"/>
<dbReference type="PANTHER" id="PTHR12774">
    <property type="entry name" value="PEROXISOMAL BIOGENESIS FACTOR 19"/>
    <property type="match status" value="1"/>
</dbReference>
<sequence>MPVPVPVLLRGPRLALLHRVSAGMADTTEKKEEAQPAKATPTATTPAAAAPPPEVASDPEEDDLSDLDDVLDEFANTKLDAKAPTASSIAAAYPKSGNVPSSSGPGRPPEDVSPAELMLDDQEEFQKQLQKEMEQLLGQGDFQKQFEDIMKEMSAELGGANPLDAAGPAGPKAEGAAATSSEKETAAKAEKNFQETIKKTMERMQSSSDTATSAAASSAQDDILAQMLASMESGGFGGEGGDEDFSKVLMGMMEQLTNKDILYEPMKELDDKFPKWMEENKEKVDKDDLKRYEEQQTLVREIVGRFERKGYSDDNAQDREYIVERMQKMQAAGSPPPDLVGDMNAAQEALQDIDQGCPTQ</sequence>
<dbReference type="HOGENOM" id="CLU_043063_1_1_1"/>
<feature type="compositionally biased region" description="Low complexity" evidence="1">
    <location>
        <begin position="165"/>
        <end position="180"/>
    </location>
</feature>
<keyword evidence="3" id="KW-1185">Reference proteome</keyword>
<dbReference type="InterPro" id="IPR038322">
    <property type="entry name" value="Pex19_C_sf"/>
</dbReference>
<reference evidence="2 3" key="2">
    <citation type="journal article" date="2013" name="PLoS Genet.">
        <title>Comparative genome structure, secondary metabolite, and effector coding capacity across Cochliobolus pathogens.</title>
        <authorList>
            <person name="Condon B.J."/>
            <person name="Leng Y."/>
            <person name="Wu D."/>
            <person name="Bushley K.E."/>
            <person name="Ohm R.A."/>
            <person name="Otillar R."/>
            <person name="Martin J."/>
            <person name="Schackwitz W."/>
            <person name="Grimwood J."/>
            <person name="MohdZainudin N."/>
            <person name="Xue C."/>
            <person name="Wang R."/>
            <person name="Manning V.A."/>
            <person name="Dhillon B."/>
            <person name="Tu Z.J."/>
            <person name="Steffenson B.J."/>
            <person name="Salamov A."/>
            <person name="Sun H."/>
            <person name="Lowry S."/>
            <person name="LaButti K."/>
            <person name="Han J."/>
            <person name="Copeland A."/>
            <person name="Lindquist E."/>
            <person name="Barry K."/>
            <person name="Schmutz J."/>
            <person name="Baker S.E."/>
            <person name="Ciuffetti L.M."/>
            <person name="Grigoriev I.V."/>
            <person name="Zhong S."/>
            <person name="Turgeon B.G."/>
        </authorList>
    </citation>
    <scope>NUCLEOTIDE SEQUENCE [LARGE SCALE GENOMIC DNA]</scope>
    <source>
        <strain evidence="3">28A</strain>
    </source>
</reference>
<dbReference type="Proteomes" id="UP000016935">
    <property type="component" value="Unassembled WGS sequence"/>
</dbReference>
<gene>
    <name evidence="2" type="ORF">SETTUDRAFT_30622</name>
</gene>
<dbReference type="GO" id="GO:0033328">
    <property type="term" value="F:peroxisome membrane targeting sequence binding"/>
    <property type="evidence" value="ECO:0007669"/>
    <property type="project" value="TreeGrafter"/>
</dbReference>
<evidence type="ECO:0000313" key="2">
    <source>
        <dbReference type="EMBL" id="EOA92151.1"/>
    </source>
</evidence>
<proteinExistence type="predicted"/>